<dbReference type="GO" id="GO:0000981">
    <property type="term" value="F:DNA-binding transcription factor activity, RNA polymerase II-specific"/>
    <property type="evidence" value="ECO:0007669"/>
    <property type="project" value="InterPro"/>
</dbReference>
<dbReference type="InParanoid" id="A0A0D2AEC8"/>
<protein>
    <recommendedName>
        <fullName evidence="6">Zn(2)-C6 fungal-type domain-containing protein</fullName>
    </recommendedName>
</protein>
<dbReference type="PANTHER" id="PTHR47424">
    <property type="entry name" value="REGULATORY PROTEIN GAL4"/>
    <property type="match status" value="1"/>
</dbReference>
<dbReference type="Proteomes" id="UP000053259">
    <property type="component" value="Unassembled WGS sequence"/>
</dbReference>
<dbReference type="InterPro" id="IPR001138">
    <property type="entry name" value="Zn2Cys6_DnaBD"/>
</dbReference>
<accession>A0A0D2AEC8</accession>
<keyword evidence="8" id="KW-1185">Reference proteome</keyword>
<dbReference type="PANTHER" id="PTHR47424:SF6">
    <property type="entry name" value="PROLINE UTILIZATION TRANS-ACTIVATOR"/>
    <property type="match status" value="1"/>
</dbReference>
<dbReference type="PROSITE" id="PS50048">
    <property type="entry name" value="ZN2_CY6_FUNGAL_2"/>
    <property type="match status" value="1"/>
</dbReference>
<evidence type="ECO:0000256" key="5">
    <source>
        <dbReference type="SAM" id="MobiDB-lite"/>
    </source>
</evidence>
<dbReference type="SMART" id="SM00066">
    <property type="entry name" value="GAL4"/>
    <property type="match status" value="1"/>
</dbReference>
<dbReference type="OrthoDB" id="3266505at2759"/>
<dbReference type="CDD" id="cd00067">
    <property type="entry name" value="GAL4"/>
    <property type="match status" value="1"/>
</dbReference>
<evidence type="ECO:0000313" key="7">
    <source>
        <dbReference type="EMBL" id="KIW05348.1"/>
    </source>
</evidence>
<dbReference type="GO" id="GO:0003677">
    <property type="term" value="F:DNA binding"/>
    <property type="evidence" value="ECO:0007669"/>
    <property type="project" value="InterPro"/>
</dbReference>
<dbReference type="CDD" id="cd12148">
    <property type="entry name" value="fungal_TF_MHR"/>
    <property type="match status" value="1"/>
</dbReference>
<reference evidence="7 8" key="1">
    <citation type="submission" date="2015-01" db="EMBL/GenBank/DDBJ databases">
        <title>The Genome Sequence of Ochroconis gallopava CBS43764.</title>
        <authorList>
            <consortium name="The Broad Institute Genomics Platform"/>
            <person name="Cuomo C."/>
            <person name="de Hoog S."/>
            <person name="Gorbushina A."/>
            <person name="Stielow B."/>
            <person name="Teixiera M."/>
            <person name="Abouelleil A."/>
            <person name="Chapman S.B."/>
            <person name="Priest M."/>
            <person name="Young S.K."/>
            <person name="Wortman J."/>
            <person name="Nusbaum C."/>
            <person name="Birren B."/>
        </authorList>
    </citation>
    <scope>NUCLEOTIDE SEQUENCE [LARGE SCALE GENOMIC DNA]</scope>
    <source>
        <strain evidence="7 8">CBS 43764</strain>
    </source>
</reference>
<dbReference type="HOGENOM" id="CLU_006926_4_1_1"/>
<dbReference type="Gene3D" id="4.10.240.10">
    <property type="entry name" value="Zn(2)-C6 fungal-type DNA-binding domain"/>
    <property type="match status" value="1"/>
</dbReference>
<gene>
    <name evidence="7" type="ORF">PV09_03864</name>
</gene>
<dbReference type="SUPFAM" id="SSF57701">
    <property type="entry name" value="Zn2/Cys6 DNA-binding domain"/>
    <property type="match status" value="1"/>
</dbReference>
<evidence type="ECO:0000256" key="1">
    <source>
        <dbReference type="ARBA" id="ARBA00022723"/>
    </source>
</evidence>
<dbReference type="Pfam" id="PF00172">
    <property type="entry name" value="Zn_clus"/>
    <property type="match status" value="1"/>
</dbReference>
<dbReference type="PROSITE" id="PS00463">
    <property type="entry name" value="ZN2_CY6_FUNGAL_1"/>
    <property type="match status" value="1"/>
</dbReference>
<keyword evidence="3" id="KW-0804">Transcription</keyword>
<dbReference type="InterPro" id="IPR036864">
    <property type="entry name" value="Zn2-C6_fun-type_DNA-bd_sf"/>
</dbReference>
<evidence type="ECO:0000256" key="3">
    <source>
        <dbReference type="ARBA" id="ARBA00023163"/>
    </source>
</evidence>
<organism evidence="7 8">
    <name type="scientific">Verruconis gallopava</name>
    <dbReference type="NCBI Taxonomy" id="253628"/>
    <lineage>
        <taxon>Eukaryota</taxon>
        <taxon>Fungi</taxon>
        <taxon>Dikarya</taxon>
        <taxon>Ascomycota</taxon>
        <taxon>Pezizomycotina</taxon>
        <taxon>Dothideomycetes</taxon>
        <taxon>Pleosporomycetidae</taxon>
        <taxon>Venturiales</taxon>
        <taxon>Sympoventuriaceae</taxon>
        <taxon>Verruconis</taxon>
    </lineage>
</organism>
<dbReference type="GO" id="GO:0006351">
    <property type="term" value="P:DNA-templated transcription"/>
    <property type="evidence" value="ECO:0007669"/>
    <property type="project" value="InterPro"/>
</dbReference>
<evidence type="ECO:0000256" key="4">
    <source>
        <dbReference type="ARBA" id="ARBA00023242"/>
    </source>
</evidence>
<dbReference type="GO" id="GO:0008270">
    <property type="term" value="F:zinc ion binding"/>
    <property type="evidence" value="ECO:0007669"/>
    <property type="project" value="InterPro"/>
</dbReference>
<keyword evidence="1" id="KW-0479">Metal-binding</keyword>
<dbReference type="STRING" id="253628.A0A0D2AEC8"/>
<evidence type="ECO:0000256" key="2">
    <source>
        <dbReference type="ARBA" id="ARBA00023015"/>
    </source>
</evidence>
<dbReference type="InterPro" id="IPR051127">
    <property type="entry name" value="Fungal_SecMet_Regulators"/>
</dbReference>
<dbReference type="VEuPathDB" id="FungiDB:PV09_03864"/>
<dbReference type="InterPro" id="IPR007219">
    <property type="entry name" value="XnlR_reg_dom"/>
</dbReference>
<dbReference type="RefSeq" id="XP_016215217.1">
    <property type="nucleotide sequence ID" value="XM_016357128.1"/>
</dbReference>
<evidence type="ECO:0000259" key="6">
    <source>
        <dbReference type="PROSITE" id="PS50048"/>
    </source>
</evidence>
<feature type="region of interest" description="Disordered" evidence="5">
    <location>
        <begin position="88"/>
        <end position="109"/>
    </location>
</feature>
<dbReference type="AlphaFoldDB" id="A0A0D2AEC8"/>
<keyword evidence="2" id="KW-0805">Transcription regulation</keyword>
<evidence type="ECO:0000313" key="8">
    <source>
        <dbReference type="Proteomes" id="UP000053259"/>
    </source>
</evidence>
<dbReference type="GeneID" id="27311837"/>
<feature type="domain" description="Zn(2)-C6 fungal-type" evidence="6">
    <location>
        <begin position="21"/>
        <end position="51"/>
    </location>
</feature>
<proteinExistence type="predicted"/>
<dbReference type="EMBL" id="KN847538">
    <property type="protein sequence ID" value="KIW05348.1"/>
    <property type="molecule type" value="Genomic_DNA"/>
</dbReference>
<dbReference type="Pfam" id="PF04082">
    <property type="entry name" value="Fungal_trans"/>
    <property type="match status" value="1"/>
</dbReference>
<sequence length="676" mass="75703">MADGTQARTPAGEAAGLRPVACWKCRRRRSYCSKDYPKCSRCKENNLECVYPDGRKITVSESYLRSLEARVKAFEDAAALSASPLAPDWSSVGIPDEEGNEEGPQQPEDGVREVLQGVSVLSFDSTGRSRAQYFEGFASTALGRRLSNIAGMPSVGTLDIGCEPFSYNRAALRVRKQPASKVFRFPPLQVANGWYSAHYSYIGTIFSFSTREWFDQHLAKAYSGPPNTADPEACLAYAKVLTILAFGQLYSVNQWDSFDGPPGFELFCHAVQYLPSIHEESSLLFVETLALVGYYMQNLGERDAAFLYVGTALRMAISLALHQEVKSTQLDEAQKERRRRVWWSVYSMDRILTIKSGNPIMVQDEDIGVNPPSRLPDEPQYGPWIVLRCYTELSKILTRIMNEVYRAPYRTGSNLMASVQGILAALSAWNRDLPPELRFNIDKLDFTRESVSSFLHYYQCINMTVRPLLFLVVERRMKWSPEERAKDWRYDLSTPTISAIETCISAAQDTIAMITIAAQKNLFATYGYMDGEHCFSAALVLVLVCLAFPCGESEFKAMDSALRMLQLIVDRGNNNMAPRLQLLQQVRSSITTPAGVTIPAQFTPSAGDALHNAHLDPMMISFPHVDSAALGEPWLDSNSGDLSLWEEGYMSNDPHIEYDLLQWTQPLDHTWTSGSI</sequence>
<keyword evidence="4" id="KW-0539">Nucleus</keyword>
<name>A0A0D2AEC8_9PEZI</name>
<dbReference type="SMART" id="SM00906">
    <property type="entry name" value="Fungal_trans"/>
    <property type="match status" value="1"/>
</dbReference>